<dbReference type="Pfam" id="PF23493">
    <property type="entry name" value="CysS_C"/>
    <property type="match status" value="1"/>
</dbReference>
<protein>
    <submittedName>
        <fullName evidence="2">TIDP3536</fullName>
    </submittedName>
</protein>
<dbReference type="GO" id="GO:0004817">
    <property type="term" value="F:cysteine-tRNA ligase activity"/>
    <property type="evidence" value="ECO:0007669"/>
    <property type="project" value="TreeGrafter"/>
</dbReference>
<sequence length="81" mass="9219">MPPSSLAEALKQLKGHALTRAKLTEEQLQEQIEQRNVARKNKQFEVSDGIRKHLATLGIALMDEPTGTIWRPREPERSEES</sequence>
<dbReference type="PANTHER" id="PTHR10890">
    <property type="entry name" value="CYSTEINYL-TRNA SYNTHETASE"/>
    <property type="match status" value="1"/>
</dbReference>
<dbReference type="GO" id="GO:0005524">
    <property type="term" value="F:ATP binding"/>
    <property type="evidence" value="ECO:0007669"/>
    <property type="project" value="InterPro"/>
</dbReference>
<dbReference type="EMBL" id="GBRH01282183">
    <property type="protein sequence ID" value="JAD15712.1"/>
    <property type="molecule type" value="Transcribed_RNA"/>
</dbReference>
<dbReference type="GO" id="GO:0005737">
    <property type="term" value="C:cytoplasm"/>
    <property type="evidence" value="ECO:0007669"/>
    <property type="project" value="TreeGrafter"/>
</dbReference>
<dbReference type="InterPro" id="IPR024909">
    <property type="entry name" value="Cys-tRNA/MSH_ligase"/>
</dbReference>
<feature type="domain" description="Cysteinyl-tRNA ligase anticodon binding" evidence="1">
    <location>
        <begin position="30"/>
        <end position="71"/>
    </location>
</feature>
<dbReference type="PANTHER" id="PTHR10890:SF26">
    <property type="entry name" value="CYSTEINE--TRNA LIGASE 1, CYTOPLASMIC-RELATED"/>
    <property type="match status" value="1"/>
</dbReference>
<dbReference type="InterPro" id="IPR056411">
    <property type="entry name" value="CysS_C"/>
</dbReference>
<dbReference type="GO" id="GO:0006423">
    <property type="term" value="P:cysteinyl-tRNA aminoacylation"/>
    <property type="evidence" value="ECO:0007669"/>
    <property type="project" value="TreeGrafter"/>
</dbReference>
<accession>A0A0A8XVI9</accession>
<name>A0A0A8XVI9_ARUDO</name>
<dbReference type="SUPFAM" id="SSF47323">
    <property type="entry name" value="Anticodon-binding domain of a subclass of class I aminoacyl-tRNA synthetases"/>
    <property type="match status" value="1"/>
</dbReference>
<dbReference type="InterPro" id="IPR009080">
    <property type="entry name" value="tRNAsynth_Ia_anticodon-bd"/>
</dbReference>
<reference evidence="2" key="1">
    <citation type="submission" date="2014-09" db="EMBL/GenBank/DDBJ databases">
        <authorList>
            <person name="Magalhaes I.L.F."/>
            <person name="Oliveira U."/>
            <person name="Santos F.R."/>
            <person name="Vidigal T.H.D.A."/>
            <person name="Brescovit A.D."/>
            <person name="Santos A.J."/>
        </authorList>
    </citation>
    <scope>NUCLEOTIDE SEQUENCE</scope>
    <source>
        <tissue evidence="2">Shoot tissue taken approximately 20 cm above the soil surface</tissue>
    </source>
</reference>
<evidence type="ECO:0000259" key="1">
    <source>
        <dbReference type="Pfam" id="PF23493"/>
    </source>
</evidence>
<dbReference type="Gene3D" id="1.20.120.1910">
    <property type="entry name" value="Cysteine-tRNA ligase, C-terminal anti-codon recognition domain"/>
    <property type="match status" value="1"/>
</dbReference>
<proteinExistence type="predicted"/>
<reference evidence="2" key="2">
    <citation type="journal article" date="2015" name="Data Brief">
        <title>Shoot transcriptome of the giant reed, Arundo donax.</title>
        <authorList>
            <person name="Barrero R.A."/>
            <person name="Guerrero F.D."/>
            <person name="Moolhuijzen P."/>
            <person name="Goolsby J.A."/>
            <person name="Tidwell J."/>
            <person name="Bellgard S.E."/>
            <person name="Bellgard M.I."/>
        </authorList>
    </citation>
    <scope>NUCLEOTIDE SEQUENCE</scope>
    <source>
        <tissue evidence="2">Shoot tissue taken approximately 20 cm above the soil surface</tissue>
    </source>
</reference>
<dbReference type="AlphaFoldDB" id="A0A0A8XVI9"/>
<evidence type="ECO:0000313" key="2">
    <source>
        <dbReference type="EMBL" id="JAD15712.1"/>
    </source>
</evidence>
<organism evidence="2">
    <name type="scientific">Arundo donax</name>
    <name type="common">Giant reed</name>
    <name type="synonym">Donax arundinaceus</name>
    <dbReference type="NCBI Taxonomy" id="35708"/>
    <lineage>
        <taxon>Eukaryota</taxon>
        <taxon>Viridiplantae</taxon>
        <taxon>Streptophyta</taxon>
        <taxon>Embryophyta</taxon>
        <taxon>Tracheophyta</taxon>
        <taxon>Spermatophyta</taxon>
        <taxon>Magnoliopsida</taxon>
        <taxon>Liliopsida</taxon>
        <taxon>Poales</taxon>
        <taxon>Poaceae</taxon>
        <taxon>PACMAD clade</taxon>
        <taxon>Arundinoideae</taxon>
        <taxon>Arundineae</taxon>
        <taxon>Arundo</taxon>
    </lineage>
</organism>